<reference evidence="7" key="1">
    <citation type="submission" date="2018-05" db="EMBL/GenBank/DDBJ databases">
        <authorList>
            <person name="Lanie J.A."/>
            <person name="Ng W.-L."/>
            <person name="Kazmierczak K.M."/>
            <person name="Andrzejewski T.M."/>
            <person name="Davidsen T.M."/>
            <person name="Wayne K.J."/>
            <person name="Tettelin H."/>
            <person name="Glass J.I."/>
            <person name="Rusch D."/>
            <person name="Podicherti R."/>
            <person name="Tsui H.-C.T."/>
            <person name="Winkler M.E."/>
        </authorList>
    </citation>
    <scope>NUCLEOTIDE SEQUENCE</scope>
</reference>
<evidence type="ECO:0000256" key="5">
    <source>
        <dbReference type="ARBA" id="ARBA00023014"/>
    </source>
</evidence>
<dbReference type="GO" id="GO:0046872">
    <property type="term" value="F:metal ion binding"/>
    <property type="evidence" value="ECO:0007669"/>
    <property type="project" value="UniProtKB-KW"/>
</dbReference>
<keyword evidence="3" id="KW-0560">Oxidoreductase</keyword>
<keyword evidence="5" id="KW-0411">Iron-sulfur</keyword>
<dbReference type="PANTHER" id="PTHR44379">
    <property type="entry name" value="OXIDOREDUCTASE WITH IRON-SULFUR SUBUNIT"/>
    <property type="match status" value="1"/>
</dbReference>
<dbReference type="InterPro" id="IPR006058">
    <property type="entry name" value="2Fe2S_fd_BS"/>
</dbReference>
<evidence type="ECO:0000256" key="2">
    <source>
        <dbReference type="ARBA" id="ARBA00022723"/>
    </source>
</evidence>
<dbReference type="EMBL" id="UINC01048265">
    <property type="protein sequence ID" value="SVB58592.1"/>
    <property type="molecule type" value="Genomic_DNA"/>
</dbReference>
<sequence>MDITLRVNCKEHALRIPPSRTLLDVLRGELALTGTKNACNQGVCGACTVLIDGLPMNACLLLAANITERDIISVEGLGEGGKLSVVQQAFVDAGAIQCGFCMSGMIVTATALLADNPTPTRGEIRSALSGNLCRCSGYVRVVDAVQLAAERLEQ</sequence>
<name>A0A382F7H9_9ZZZZ</name>
<gene>
    <name evidence="7" type="ORF">METZ01_LOCUS211446</name>
</gene>
<dbReference type="PROSITE" id="PS00197">
    <property type="entry name" value="2FE2S_FER_1"/>
    <property type="match status" value="1"/>
</dbReference>
<proteinExistence type="predicted"/>
<dbReference type="PANTHER" id="PTHR44379:SF5">
    <property type="entry name" value="OXIDOREDUCTASE WITH IRON-SULFUR SUBUNIT"/>
    <property type="match status" value="1"/>
</dbReference>
<dbReference type="InterPro" id="IPR002888">
    <property type="entry name" value="2Fe-2S-bd"/>
</dbReference>
<dbReference type="Gene3D" id="3.10.20.30">
    <property type="match status" value="1"/>
</dbReference>
<dbReference type="CDD" id="cd00207">
    <property type="entry name" value="fer2"/>
    <property type="match status" value="1"/>
</dbReference>
<keyword evidence="2" id="KW-0479">Metal-binding</keyword>
<evidence type="ECO:0000256" key="4">
    <source>
        <dbReference type="ARBA" id="ARBA00023004"/>
    </source>
</evidence>
<dbReference type="PROSITE" id="PS51085">
    <property type="entry name" value="2FE2S_FER_2"/>
    <property type="match status" value="1"/>
</dbReference>
<keyword evidence="1" id="KW-0001">2Fe-2S</keyword>
<evidence type="ECO:0000259" key="6">
    <source>
        <dbReference type="PROSITE" id="PS51085"/>
    </source>
</evidence>
<dbReference type="InterPro" id="IPR012675">
    <property type="entry name" value="Beta-grasp_dom_sf"/>
</dbReference>
<protein>
    <recommendedName>
        <fullName evidence="6">2Fe-2S ferredoxin-type domain-containing protein</fullName>
    </recommendedName>
</protein>
<keyword evidence="4" id="KW-0408">Iron</keyword>
<evidence type="ECO:0000313" key="7">
    <source>
        <dbReference type="EMBL" id="SVB58592.1"/>
    </source>
</evidence>
<feature type="domain" description="2Fe-2S ferredoxin-type" evidence="6">
    <location>
        <begin position="1"/>
        <end position="77"/>
    </location>
</feature>
<dbReference type="SUPFAM" id="SSF54292">
    <property type="entry name" value="2Fe-2S ferredoxin-like"/>
    <property type="match status" value="1"/>
</dbReference>
<dbReference type="InterPro" id="IPR051452">
    <property type="entry name" value="Diverse_Oxidoreductases"/>
</dbReference>
<evidence type="ECO:0000256" key="3">
    <source>
        <dbReference type="ARBA" id="ARBA00023002"/>
    </source>
</evidence>
<dbReference type="SUPFAM" id="SSF47741">
    <property type="entry name" value="CO dehydrogenase ISP C-domain like"/>
    <property type="match status" value="1"/>
</dbReference>
<dbReference type="InterPro" id="IPR001041">
    <property type="entry name" value="2Fe-2S_ferredoxin-type"/>
</dbReference>
<dbReference type="GO" id="GO:0051537">
    <property type="term" value="F:2 iron, 2 sulfur cluster binding"/>
    <property type="evidence" value="ECO:0007669"/>
    <property type="project" value="UniProtKB-KW"/>
</dbReference>
<dbReference type="AlphaFoldDB" id="A0A382F7H9"/>
<dbReference type="InterPro" id="IPR036884">
    <property type="entry name" value="2Fe-2S-bd_dom_sf"/>
</dbReference>
<dbReference type="InterPro" id="IPR036010">
    <property type="entry name" value="2Fe-2S_ferredoxin-like_sf"/>
</dbReference>
<organism evidence="7">
    <name type="scientific">marine metagenome</name>
    <dbReference type="NCBI Taxonomy" id="408172"/>
    <lineage>
        <taxon>unclassified sequences</taxon>
        <taxon>metagenomes</taxon>
        <taxon>ecological metagenomes</taxon>
    </lineage>
</organism>
<dbReference type="Pfam" id="PF01799">
    <property type="entry name" value="Fer2_2"/>
    <property type="match status" value="1"/>
</dbReference>
<dbReference type="Gene3D" id="1.10.150.120">
    <property type="entry name" value="[2Fe-2S]-binding domain"/>
    <property type="match status" value="1"/>
</dbReference>
<accession>A0A382F7H9</accession>
<dbReference type="Pfam" id="PF00111">
    <property type="entry name" value="Fer2"/>
    <property type="match status" value="1"/>
</dbReference>
<evidence type="ECO:0000256" key="1">
    <source>
        <dbReference type="ARBA" id="ARBA00022714"/>
    </source>
</evidence>
<dbReference type="GO" id="GO:0016491">
    <property type="term" value="F:oxidoreductase activity"/>
    <property type="evidence" value="ECO:0007669"/>
    <property type="project" value="UniProtKB-KW"/>
</dbReference>